<organism evidence="1 3">
    <name type="scientific">Didymodactylos carnosus</name>
    <dbReference type="NCBI Taxonomy" id="1234261"/>
    <lineage>
        <taxon>Eukaryota</taxon>
        <taxon>Metazoa</taxon>
        <taxon>Spiralia</taxon>
        <taxon>Gnathifera</taxon>
        <taxon>Rotifera</taxon>
        <taxon>Eurotatoria</taxon>
        <taxon>Bdelloidea</taxon>
        <taxon>Philodinida</taxon>
        <taxon>Philodinidae</taxon>
        <taxon>Didymodactylos</taxon>
    </lineage>
</organism>
<dbReference type="AlphaFoldDB" id="A0A815HAP7"/>
<name>A0A815HAP7_9BILA</name>
<proteinExistence type="predicted"/>
<feature type="non-terminal residue" evidence="1">
    <location>
        <position position="1"/>
    </location>
</feature>
<accession>A0A815HAP7</accession>
<evidence type="ECO:0000313" key="2">
    <source>
        <dbReference type="EMBL" id="CAF4218505.1"/>
    </source>
</evidence>
<dbReference type="EMBL" id="CAJOBC010063669">
    <property type="protein sequence ID" value="CAF4218505.1"/>
    <property type="molecule type" value="Genomic_DNA"/>
</dbReference>
<keyword evidence="3" id="KW-1185">Reference proteome</keyword>
<gene>
    <name evidence="1" type="ORF">GPM918_LOCUS30840</name>
    <name evidence="2" type="ORF">SRO942_LOCUS31469</name>
</gene>
<evidence type="ECO:0000313" key="3">
    <source>
        <dbReference type="Proteomes" id="UP000663829"/>
    </source>
</evidence>
<sequence>MILIKNLEQKLLTFADNDLSKKEILIRDEHLYNIVVERIQQQIKKLLINSTNDADNSFADNLSSIRSSLIHLPNELFPFIFVYFHPFELIDTFGHLDTRLDCLIQQSITQLDYIRHSGISAIGKKNESFFQFVTKLKLTYPQLQNLSKPLTDLFPKLQSVLLTQIMLDDGVQEKKFLTKYVDSLKIILESFSMEFDDMITHEFTQHLFDEQSRLKQMVLTFTRQGCMINTVPIDNDYGLLPCPSLTHLTIDLTFDFEIFILCEYLPCIEYLNIRLQHGHHLTHEYDYNTIKQKQLSRVLKHLRIKLRDYHLVPFRVLLLLIEQYVHSLQYLSLNTCLDSPVDGHQLNLLMKLKSVHFCFRFSVPETFDYAQLMSTFNISTVMCFPNQNGDCVLLTLPYEFDELPDISNRMLQYCLPPNADPMTMIKMPAVTRISFTCDNDDSLKLELFLFVQNACINLKELTISPYQLSTQIIADRQVQLIKVTKMNILSKTIEYSSLKRLLLLVPNIKELYIETLLPTSVYYEELLNDQELALVRKMLNTVKTVFACGNNADDDEEEAKVIEKLNEQLKMTFPNAQCTTTSDSGFEVDNEEY</sequence>
<protein>
    <submittedName>
        <fullName evidence="1">Uncharacterized protein</fullName>
    </submittedName>
</protein>
<evidence type="ECO:0000313" key="1">
    <source>
        <dbReference type="EMBL" id="CAF1349638.1"/>
    </source>
</evidence>
<dbReference type="EMBL" id="CAJNOQ010014843">
    <property type="protein sequence ID" value="CAF1349638.1"/>
    <property type="molecule type" value="Genomic_DNA"/>
</dbReference>
<comment type="caution">
    <text evidence="1">The sequence shown here is derived from an EMBL/GenBank/DDBJ whole genome shotgun (WGS) entry which is preliminary data.</text>
</comment>
<reference evidence="1" key="1">
    <citation type="submission" date="2021-02" db="EMBL/GenBank/DDBJ databases">
        <authorList>
            <person name="Nowell W R."/>
        </authorList>
    </citation>
    <scope>NUCLEOTIDE SEQUENCE</scope>
</reference>
<dbReference type="Proteomes" id="UP000663829">
    <property type="component" value="Unassembled WGS sequence"/>
</dbReference>
<dbReference type="Proteomes" id="UP000681722">
    <property type="component" value="Unassembled WGS sequence"/>
</dbReference>